<sequence>MSEAMMWLLIRGVWETLAMTFVSGFFGFVIGLAGRRIAICHASGANYGERQAVSRAFCGGQYFPLDSIYHPAGVDDSFYPGNCRHLHWFTGRDCAADRRRRAFYRPYGWKMRC</sequence>
<keyword evidence="1" id="KW-0472">Membrane</keyword>
<gene>
    <name evidence="2" type="primary">yaeE_3</name>
    <name evidence="2" type="ORF">NCTC7303_04717</name>
</gene>
<keyword evidence="1" id="KW-1133">Transmembrane helix</keyword>
<evidence type="ECO:0000256" key="1">
    <source>
        <dbReference type="SAM" id="Phobius"/>
    </source>
</evidence>
<reference evidence="2 3" key="1">
    <citation type="submission" date="2018-06" db="EMBL/GenBank/DDBJ databases">
        <authorList>
            <consortium name="Pathogen Informatics"/>
            <person name="Doyle S."/>
        </authorList>
    </citation>
    <scope>NUCLEOTIDE SEQUENCE [LARGE SCALE GENOMIC DNA]</scope>
    <source>
        <strain evidence="2 3">NCTC7303</strain>
    </source>
</reference>
<dbReference type="Proteomes" id="UP000255443">
    <property type="component" value="Unassembled WGS sequence"/>
</dbReference>
<feature type="transmembrane region" description="Helical" evidence="1">
    <location>
        <begin position="12"/>
        <end position="33"/>
    </location>
</feature>
<dbReference type="AlphaFoldDB" id="A0A379TS39"/>
<keyword evidence="1" id="KW-0812">Transmembrane</keyword>
<evidence type="ECO:0000313" key="2">
    <source>
        <dbReference type="EMBL" id="SUG52319.1"/>
    </source>
</evidence>
<accession>A0A379TS39</accession>
<organism evidence="2 3">
    <name type="scientific">Salmonella enterica subsp. arizonae</name>
    <dbReference type="NCBI Taxonomy" id="59203"/>
    <lineage>
        <taxon>Bacteria</taxon>
        <taxon>Pseudomonadati</taxon>
        <taxon>Pseudomonadota</taxon>
        <taxon>Gammaproteobacteria</taxon>
        <taxon>Enterobacterales</taxon>
        <taxon>Enterobacteriaceae</taxon>
        <taxon>Salmonella</taxon>
    </lineage>
</organism>
<name>A0A379TS39_SALER</name>
<evidence type="ECO:0000313" key="3">
    <source>
        <dbReference type="Proteomes" id="UP000255443"/>
    </source>
</evidence>
<protein>
    <submittedName>
        <fullName evidence="2">ABC transporter permease</fullName>
    </submittedName>
</protein>
<proteinExistence type="predicted"/>
<dbReference type="EMBL" id="UGXC01000003">
    <property type="protein sequence ID" value="SUG52319.1"/>
    <property type="molecule type" value="Genomic_DNA"/>
</dbReference>